<gene>
    <name evidence="2" type="ORF">NSCI0253_LOCUS35279</name>
</gene>
<dbReference type="EMBL" id="HBFQ01049476">
    <property type="protein sequence ID" value="CAD8860924.1"/>
    <property type="molecule type" value="Transcribed_RNA"/>
</dbReference>
<sequence>MIQVLKEFGANTCGLIGSIPISMDTDRPRHLMNHGHHAGVGNAWPQAHVVPEHSQYSVPDHSQRSVPDHSQYSVPGNSQYSEAAWHSGQTPHGHTAAGLNTEYSVDLSSVRVRPSDQDLGHHTRFPGACVTSFKDNGQAFTSNTERHAFATNPDMGRSVAPSHQVRPQRESFDTNPDNRCPPREESFMTNPGGNYQVSSAGSFRLPSLESQQLSVSQYSPLETQSAPSHVTFADPATLNSYHSVAVSDTVKRAPPRPRARLDILEVFSATSQRWYVGQVAQVQPCQGADILTVVFFIDAEMKQKSMHSEDLNLADLGQHTSDLPPGCVQKPSQSRPGEVVYLDATTGNKYSNVELVWKMHFERMQKRSPAGMETIQPGCAPVSQSHSQQKAAPLPAKAPVPPSTPSALFQQANASLTGVGAPDSARKTTDIPAVMAAAAAAGESRPLHPAVGPSGPTSPYISSNALVSMPIVPAPPDGLQWRN</sequence>
<feature type="region of interest" description="Disordered" evidence="1">
    <location>
        <begin position="149"/>
        <end position="196"/>
    </location>
</feature>
<feature type="compositionally biased region" description="Polar residues" evidence="1">
    <location>
        <begin position="68"/>
        <end position="92"/>
    </location>
</feature>
<evidence type="ECO:0000313" key="2">
    <source>
        <dbReference type="EMBL" id="CAD8860924.1"/>
    </source>
</evidence>
<organism evidence="2">
    <name type="scientific">Noctiluca scintillans</name>
    <name type="common">Sea sparkle</name>
    <name type="synonym">Red tide dinoflagellate</name>
    <dbReference type="NCBI Taxonomy" id="2966"/>
    <lineage>
        <taxon>Eukaryota</taxon>
        <taxon>Sar</taxon>
        <taxon>Alveolata</taxon>
        <taxon>Dinophyceae</taxon>
        <taxon>Noctilucales</taxon>
        <taxon>Noctilucaceae</taxon>
        <taxon>Noctiluca</taxon>
    </lineage>
</organism>
<protein>
    <submittedName>
        <fullName evidence="2">Uncharacterized protein</fullName>
    </submittedName>
</protein>
<accession>A0A7S1FDE5</accession>
<name>A0A7S1FDE5_NOCSC</name>
<reference evidence="2" key="1">
    <citation type="submission" date="2021-01" db="EMBL/GenBank/DDBJ databases">
        <authorList>
            <person name="Corre E."/>
            <person name="Pelletier E."/>
            <person name="Niang G."/>
            <person name="Scheremetjew M."/>
            <person name="Finn R."/>
            <person name="Kale V."/>
            <person name="Holt S."/>
            <person name="Cochrane G."/>
            <person name="Meng A."/>
            <person name="Brown T."/>
            <person name="Cohen L."/>
        </authorList>
    </citation>
    <scope>NUCLEOTIDE SEQUENCE</scope>
</reference>
<feature type="region of interest" description="Disordered" evidence="1">
    <location>
        <begin position="54"/>
        <end position="97"/>
    </location>
</feature>
<evidence type="ECO:0000256" key="1">
    <source>
        <dbReference type="SAM" id="MobiDB-lite"/>
    </source>
</evidence>
<proteinExistence type="predicted"/>
<dbReference type="AlphaFoldDB" id="A0A7S1FDE5"/>
<feature type="region of interest" description="Disordered" evidence="1">
    <location>
        <begin position="379"/>
        <end position="404"/>
    </location>
</feature>
<feature type="compositionally biased region" description="Polar residues" evidence="1">
    <location>
        <begin position="187"/>
        <end position="196"/>
    </location>
</feature>